<dbReference type="PROSITE" id="PS50888">
    <property type="entry name" value="BHLH"/>
    <property type="match status" value="1"/>
</dbReference>
<evidence type="ECO:0000256" key="4">
    <source>
        <dbReference type="ARBA" id="ARBA00023125"/>
    </source>
</evidence>
<dbReference type="STRING" id="118200.A0A093FYG5"/>
<evidence type="ECO:0000313" key="15">
    <source>
        <dbReference type="Proteomes" id="UP000053875"/>
    </source>
</evidence>
<dbReference type="GO" id="GO:0000981">
    <property type="term" value="F:DNA-binding transcription factor activity, RNA polymerase II-specific"/>
    <property type="evidence" value="ECO:0007669"/>
    <property type="project" value="TreeGrafter"/>
</dbReference>
<accession>A0A093FYG5</accession>
<dbReference type="PANTHER" id="PTHR11969">
    <property type="entry name" value="MAX DIMERIZATION, MAD"/>
    <property type="match status" value="1"/>
</dbReference>
<evidence type="ECO:0000256" key="11">
    <source>
        <dbReference type="SAM" id="Coils"/>
    </source>
</evidence>
<feature type="domain" description="BHLH" evidence="13">
    <location>
        <begin position="82"/>
        <end position="133"/>
    </location>
</feature>
<evidence type="ECO:0000256" key="10">
    <source>
        <dbReference type="ARBA" id="ARBA00083368"/>
    </source>
</evidence>
<evidence type="ECO:0000256" key="12">
    <source>
        <dbReference type="SAM" id="MobiDB-lite"/>
    </source>
</evidence>
<dbReference type="GO" id="GO:0005634">
    <property type="term" value="C:nucleus"/>
    <property type="evidence" value="ECO:0007669"/>
    <property type="project" value="UniProtKB-SubCell"/>
</dbReference>
<dbReference type="PANTHER" id="PTHR11969:SF99">
    <property type="entry name" value="MAX-BINDING PROTEIN MNT"/>
    <property type="match status" value="1"/>
</dbReference>
<evidence type="ECO:0000256" key="7">
    <source>
        <dbReference type="ARBA" id="ARBA00057176"/>
    </source>
</evidence>
<feature type="compositionally biased region" description="Low complexity" evidence="12">
    <location>
        <begin position="47"/>
        <end position="64"/>
    </location>
</feature>
<keyword evidence="4" id="KW-0238">DNA-binding</keyword>
<evidence type="ECO:0000256" key="5">
    <source>
        <dbReference type="ARBA" id="ARBA00023163"/>
    </source>
</evidence>
<dbReference type="GO" id="GO:0046983">
    <property type="term" value="F:protein dimerization activity"/>
    <property type="evidence" value="ECO:0007669"/>
    <property type="project" value="InterPro"/>
</dbReference>
<evidence type="ECO:0000256" key="8">
    <source>
        <dbReference type="ARBA" id="ARBA00062701"/>
    </source>
</evidence>
<protein>
    <recommendedName>
        <fullName evidence="9">Max-binding protein MNT</fullName>
    </recommendedName>
    <alternativeName>
        <fullName evidence="10">Myc antagonist MNT</fullName>
    </alternativeName>
</protein>
<comment type="subunit">
    <text evidence="8">Efficient DNA binding requires dimerization with another bHLH protein. Binds DNA as a homodimer or a heterodimer with MAX.</text>
</comment>
<dbReference type="Pfam" id="PF00010">
    <property type="entry name" value="HLH"/>
    <property type="match status" value="1"/>
</dbReference>
<comment type="subcellular location">
    <subcellularLocation>
        <location evidence="1">Nucleus</location>
    </subcellularLocation>
</comment>
<keyword evidence="3" id="KW-0805">Transcription regulation</keyword>
<dbReference type="FunFam" id="4.10.280.10:FF:000034">
    <property type="entry name" value="MAX network transcriptional repressor"/>
    <property type="match status" value="1"/>
</dbReference>
<dbReference type="SUPFAM" id="SSF47459">
    <property type="entry name" value="HLH, helix-loop-helix DNA-binding domain"/>
    <property type="match status" value="1"/>
</dbReference>
<keyword evidence="6" id="KW-0539">Nucleus</keyword>
<reference evidence="14 15" key="1">
    <citation type="submission" date="2014-04" db="EMBL/GenBank/DDBJ databases">
        <title>Genome evolution of avian class.</title>
        <authorList>
            <person name="Zhang G."/>
            <person name="Li C."/>
        </authorList>
    </citation>
    <scope>NUCLEOTIDE SEQUENCE [LARGE SCALE GENOMIC DNA]</scope>
    <source>
        <strain evidence="14">BGI_N307</strain>
    </source>
</reference>
<feature type="compositionally biased region" description="Basic and acidic residues" evidence="12">
    <location>
        <begin position="65"/>
        <end position="76"/>
    </location>
</feature>
<dbReference type="InterPro" id="IPR036638">
    <property type="entry name" value="HLH_DNA-bd_sf"/>
</dbReference>
<dbReference type="GO" id="GO:0000978">
    <property type="term" value="F:RNA polymerase II cis-regulatory region sequence-specific DNA binding"/>
    <property type="evidence" value="ECO:0007669"/>
    <property type="project" value="TreeGrafter"/>
</dbReference>
<dbReference type="CDD" id="cd11402">
    <property type="entry name" value="bHLHzip_Mnt"/>
    <property type="match status" value="1"/>
</dbReference>
<keyword evidence="11" id="KW-0175">Coiled coil</keyword>
<feature type="coiled-coil region" evidence="11">
    <location>
        <begin position="123"/>
        <end position="164"/>
    </location>
</feature>
<keyword evidence="15" id="KW-1185">Reference proteome</keyword>
<keyword evidence="2" id="KW-0678">Repressor</keyword>
<evidence type="ECO:0000259" key="13">
    <source>
        <dbReference type="PROSITE" id="PS50888"/>
    </source>
</evidence>
<gene>
    <name evidence="14" type="ORF">N307_14188</name>
</gene>
<dbReference type="EMBL" id="KL214799">
    <property type="protein sequence ID" value="KFV61838.1"/>
    <property type="molecule type" value="Genomic_DNA"/>
</dbReference>
<name>A0A093FYG5_DRYPU</name>
<evidence type="ECO:0000256" key="6">
    <source>
        <dbReference type="ARBA" id="ARBA00023242"/>
    </source>
</evidence>
<feature type="non-terminal residue" evidence="14">
    <location>
        <position position="1"/>
    </location>
</feature>
<evidence type="ECO:0000256" key="9">
    <source>
        <dbReference type="ARBA" id="ARBA00070444"/>
    </source>
</evidence>
<dbReference type="Gene3D" id="4.10.280.10">
    <property type="entry name" value="Helix-loop-helix DNA-binding domain"/>
    <property type="match status" value="1"/>
</dbReference>
<dbReference type="InterPro" id="IPR011598">
    <property type="entry name" value="bHLH_dom"/>
</dbReference>
<feature type="non-terminal residue" evidence="14">
    <location>
        <position position="436"/>
    </location>
</feature>
<sequence length="436" mass="46903">PAPLLPAGKAATPPSGSPKQLQHYAAPVLAISQHHVVQQPIQPQPHQPLQHAGAPPPLGALKLAPAEEAKPNEQKKRPGGVGTREVHNKLEKNRRAHLKECFETLKRNIPNVDDKKTSNLSVLRSALRYIQTLKRKEKEYEHEMERLAREKIATQQRLAELKNELSQWMDILEIDRIIRQTVQPEDDQASTSTASAEGRRELRQEGASPAAGRCERMASASTEPVQGRGSPASPAAGLPSQQALPCLSSSSPGGQHLPACLPQFLGWRRVSVPEPGKELAAVFLHGCSLPALGAEGLVPTWAHLDREGDPAPLQPARAQPRRSLPLPALCLCLPEQEDTVSSCARGGLGWRPPRARPLPPSPQPVAVSQPVVSHIAHTISHQPVNGTTSLGQPAVVAKPAVGTQVVHHPQLVGQTVLNPVTMVTMPSFPVSTLKLA</sequence>
<evidence type="ECO:0000313" key="14">
    <source>
        <dbReference type="EMBL" id="KFV61838.1"/>
    </source>
</evidence>
<comment type="function">
    <text evidence="7">Binds DNA as a heterodimer with MAX and represses transcription. Binds to the canonical E box sequence 5'-CACGTG-3' and, with higher affinity, to 5'-CACGCG-3'.</text>
</comment>
<evidence type="ECO:0000256" key="1">
    <source>
        <dbReference type="ARBA" id="ARBA00004123"/>
    </source>
</evidence>
<dbReference type="Proteomes" id="UP000053875">
    <property type="component" value="Unassembled WGS sequence"/>
</dbReference>
<dbReference type="SMART" id="SM00353">
    <property type="entry name" value="HLH"/>
    <property type="match status" value="1"/>
</dbReference>
<feature type="region of interest" description="Disordered" evidence="12">
    <location>
        <begin position="183"/>
        <end position="250"/>
    </location>
</feature>
<organism evidence="14 15">
    <name type="scientific">Dryobates pubescens</name>
    <name type="common">Downy woodpecker</name>
    <name type="synonym">Picoides pubescens</name>
    <dbReference type="NCBI Taxonomy" id="118200"/>
    <lineage>
        <taxon>Eukaryota</taxon>
        <taxon>Metazoa</taxon>
        <taxon>Chordata</taxon>
        <taxon>Craniata</taxon>
        <taxon>Vertebrata</taxon>
        <taxon>Euteleostomi</taxon>
        <taxon>Archelosauria</taxon>
        <taxon>Archosauria</taxon>
        <taxon>Dinosauria</taxon>
        <taxon>Saurischia</taxon>
        <taxon>Theropoda</taxon>
        <taxon>Coelurosauria</taxon>
        <taxon>Aves</taxon>
        <taxon>Neognathae</taxon>
        <taxon>Neoaves</taxon>
        <taxon>Telluraves</taxon>
        <taxon>Coraciimorphae</taxon>
        <taxon>Piciformes</taxon>
        <taxon>Picidae</taxon>
        <taxon>Dryobates</taxon>
    </lineage>
</organism>
<dbReference type="AlphaFoldDB" id="A0A093FYG5"/>
<evidence type="ECO:0000256" key="3">
    <source>
        <dbReference type="ARBA" id="ARBA00023015"/>
    </source>
</evidence>
<feature type="region of interest" description="Disordered" evidence="12">
    <location>
        <begin position="1"/>
        <end position="21"/>
    </location>
</feature>
<evidence type="ECO:0000256" key="2">
    <source>
        <dbReference type="ARBA" id="ARBA00022491"/>
    </source>
</evidence>
<proteinExistence type="predicted"/>
<feature type="compositionally biased region" description="Polar residues" evidence="12">
    <location>
        <begin position="239"/>
        <end position="250"/>
    </location>
</feature>
<feature type="region of interest" description="Disordered" evidence="12">
    <location>
        <begin position="37"/>
        <end position="85"/>
    </location>
</feature>
<keyword evidence="5" id="KW-0804">Transcription</keyword>